<dbReference type="Proteomes" id="UP000299102">
    <property type="component" value="Unassembled WGS sequence"/>
</dbReference>
<protein>
    <submittedName>
        <fullName evidence="1">Uncharacterized protein</fullName>
    </submittedName>
</protein>
<dbReference type="EMBL" id="BGZK01000077">
    <property type="protein sequence ID" value="GBP16171.1"/>
    <property type="molecule type" value="Genomic_DNA"/>
</dbReference>
<evidence type="ECO:0000313" key="1">
    <source>
        <dbReference type="EMBL" id="GBP16171.1"/>
    </source>
</evidence>
<keyword evidence="2" id="KW-1185">Reference proteome</keyword>
<sequence>MALFEPPFEPPPPFEPFEPPLFVICTVIAKLGFNYTRRPTCFDSIRANFYGEVMPPKTLRDDRLLSSSVHLSASKSD</sequence>
<accession>A0A4C1TQA6</accession>
<evidence type="ECO:0000313" key="2">
    <source>
        <dbReference type="Proteomes" id="UP000299102"/>
    </source>
</evidence>
<name>A0A4C1TQA6_EUMVA</name>
<dbReference type="AlphaFoldDB" id="A0A4C1TQA6"/>
<comment type="caution">
    <text evidence="1">The sequence shown here is derived from an EMBL/GenBank/DDBJ whole genome shotgun (WGS) entry which is preliminary data.</text>
</comment>
<gene>
    <name evidence="1" type="ORF">EVAR_9888_1</name>
</gene>
<reference evidence="1 2" key="1">
    <citation type="journal article" date="2019" name="Commun. Biol.">
        <title>The bagworm genome reveals a unique fibroin gene that provides high tensile strength.</title>
        <authorList>
            <person name="Kono N."/>
            <person name="Nakamura H."/>
            <person name="Ohtoshi R."/>
            <person name="Tomita M."/>
            <person name="Numata K."/>
            <person name="Arakawa K."/>
        </authorList>
    </citation>
    <scope>NUCLEOTIDE SEQUENCE [LARGE SCALE GENOMIC DNA]</scope>
</reference>
<proteinExistence type="predicted"/>
<organism evidence="1 2">
    <name type="scientific">Eumeta variegata</name>
    <name type="common">Bagworm moth</name>
    <name type="synonym">Eumeta japonica</name>
    <dbReference type="NCBI Taxonomy" id="151549"/>
    <lineage>
        <taxon>Eukaryota</taxon>
        <taxon>Metazoa</taxon>
        <taxon>Ecdysozoa</taxon>
        <taxon>Arthropoda</taxon>
        <taxon>Hexapoda</taxon>
        <taxon>Insecta</taxon>
        <taxon>Pterygota</taxon>
        <taxon>Neoptera</taxon>
        <taxon>Endopterygota</taxon>
        <taxon>Lepidoptera</taxon>
        <taxon>Glossata</taxon>
        <taxon>Ditrysia</taxon>
        <taxon>Tineoidea</taxon>
        <taxon>Psychidae</taxon>
        <taxon>Oiketicinae</taxon>
        <taxon>Eumeta</taxon>
    </lineage>
</organism>